<dbReference type="Proteomes" id="UP001374535">
    <property type="component" value="Chromosome 1"/>
</dbReference>
<evidence type="ECO:0000256" key="1">
    <source>
        <dbReference type="SAM" id="MobiDB-lite"/>
    </source>
</evidence>
<proteinExistence type="predicted"/>
<dbReference type="EMBL" id="CP144700">
    <property type="protein sequence ID" value="WVZ26650.1"/>
    <property type="molecule type" value="Genomic_DNA"/>
</dbReference>
<feature type="region of interest" description="Disordered" evidence="1">
    <location>
        <begin position="103"/>
        <end position="128"/>
    </location>
</feature>
<organism evidence="2 3">
    <name type="scientific">Vigna mungo</name>
    <name type="common">Black gram</name>
    <name type="synonym">Phaseolus mungo</name>
    <dbReference type="NCBI Taxonomy" id="3915"/>
    <lineage>
        <taxon>Eukaryota</taxon>
        <taxon>Viridiplantae</taxon>
        <taxon>Streptophyta</taxon>
        <taxon>Embryophyta</taxon>
        <taxon>Tracheophyta</taxon>
        <taxon>Spermatophyta</taxon>
        <taxon>Magnoliopsida</taxon>
        <taxon>eudicotyledons</taxon>
        <taxon>Gunneridae</taxon>
        <taxon>Pentapetalae</taxon>
        <taxon>rosids</taxon>
        <taxon>fabids</taxon>
        <taxon>Fabales</taxon>
        <taxon>Fabaceae</taxon>
        <taxon>Papilionoideae</taxon>
        <taxon>50 kb inversion clade</taxon>
        <taxon>NPAAA clade</taxon>
        <taxon>indigoferoid/millettioid clade</taxon>
        <taxon>Phaseoleae</taxon>
        <taxon>Vigna</taxon>
    </lineage>
</organism>
<gene>
    <name evidence="2" type="ORF">V8G54_005194</name>
</gene>
<dbReference type="AlphaFoldDB" id="A0AAQ3PGB7"/>
<evidence type="ECO:0000313" key="3">
    <source>
        <dbReference type="Proteomes" id="UP001374535"/>
    </source>
</evidence>
<keyword evidence="3" id="KW-1185">Reference proteome</keyword>
<evidence type="ECO:0000313" key="2">
    <source>
        <dbReference type="EMBL" id="WVZ26650.1"/>
    </source>
</evidence>
<reference evidence="2 3" key="1">
    <citation type="journal article" date="2023" name="Life. Sci Alliance">
        <title>Evolutionary insights into 3D genome organization and epigenetic landscape of Vigna mungo.</title>
        <authorList>
            <person name="Junaid A."/>
            <person name="Singh B."/>
            <person name="Bhatia S."/>
        </authorList>
    </citation>
    <scope>NUCLEOTIDE SEQUENCE [LARGE SCALE GENOMIC DNA]</scope>
    <source>
        <strain evidence="2">Urdbean</strain>
    </source>
</reference>
<name>A0AAQ3PGB7_VIGMU</name>
<sequence>MQTGQLPSRGKLYIETHKIKDGSFINDAAKDIAEQIEVGFTQSTTNESEVSPDDVVDLSLASSTIAPSSSSNEWKQKDNNLESTLKAYMIMKEGKIPNEFTSFFDSQPQEGGDANESESPLGGTIGSSGHMSLGNPFFRRLTEGLNSVRNSFVGSHYRRIMSFGNYRRTLLG</sequence>
<accession>A0AAQ3PGB7</accession>
<protein>
    <submittedName>
        <fullName evidence="2">Uncharacterized protein</fullName>
    </submittedName>
</protein>